<organism evidence="2">
    <name type="scientific">marine metagenome</name>
    <dbReference type="NCBI Taxonomy" id="408172"/>
    <lineage>
        <taxon>unclassified sequences</taxon>
        <taxon>metagenomes</taxon>
        <taxon>ecological metagenomes</taxon>
    </lineage>
</organism>
<proteinExistence type="predicted"/>
<protein>
    <recommendedName>
        <fullName evidence="3">Signal transduction histidine kinase dimerisation/phosphoacceptor domain-containing protein</fullName>
    </recommendedName>
</protein>
<gene>
    <name evidence="2" type="ORF">METZ01_LOCUS495706</name>
</gene>
<keyword evidence="1" id="KW-0812">Transmembrane</keyword>
<feature type="transmembrane region" description="Helical" evidence="1">
    <location>
        <begin position="21"/>
        <end position="41"/>
    </location>
</feature>
<feature type="transmembrane region" description="Helical" evidence="1">
    <location>
        <begin position="104"/>
        <end position="121"/>
    </location>
</feature>
<evidence type="ECO:0008006" key="3">
    <source>
        <dbReference type="Google" id="ProtNLM"/>
    </source>
</evidence>
<feature type="transmembrane region" description="Helical" evidence="1">
    <location>
        <begin position="158"/>
        <end position="179"/>
    </location>
</feature>
<keyword evidence="1" id="KW-0472">Membrane</keyword>
<sequence length="223" mass="25566">MKLLETFKSQDKIQLDKKTLVILRWIAFIGQFVTIYFVFFILKYDFPFFYCCLIISIGVLSNIFLQFKIKNNLLNNFSSTIYLMYDLIQLTALIFLTGGITNPFVILLIIPSIVSSTFLSLRSTINLSFMTAIFLVVLTLYHFPLPHNDNLHFHVPQYYLYGIPTSVFIGLIFLTYFGARFGLETRKRNEAVNKMELVLAKEHELKIIGVQAAAAAHSLGTPL</sequence>
<accession>A0A383DEE1</accession>
<feature type="transmembrane region" description="Helical" evidence="1">
    <location>
        <begin position="128"/>
        <end position="146"/>
    </location>
</feature>
<feature type="non-terminal residue" evidence="2">
    <location>
        <position position="223"/>
    </location>
</feature>
<feature type="transmembrane region" description="Helical" evidence="1">
    <location>
        <begin position="77"/>
        <end position="98"/>
    </location>
</feature>
<feature type="transmembrane region" description="Helical" evidence="1">
    <location>
        <begin position="47"/>
        <end position="65"/>
    </location>
</feature>
<name>A0A383DEE1_9ZZZZ</name>
<keyword evidence="1" id="KW-1133">Transmembrane helix</keyword>
<reference evidence="2" key="1">
    <citation type="submission" date="2018-05" db="EMBL/GenBank/DDBJ databases">
        <authorList>
            <person name="Lanie J.A."/>
            <person name="Ng W.-L."/>
            <person name="Kazmierczak K.M."/>
            <person name="Andrzejewski T.M."/>
            <person name="Davidsen T.M."/>
            <person name="Wayne K.J."/>
            <person name="Tettelin H."/>
            <person name="Glass J.I."/>
            <person name="Rusch D."/>
            <person name="Podicherti R."/>
            <person name="Tsui H.-C.T."/>
            <person name="Winkler M.E."/>
        </authorList>
    </citation>
    <scope>NUCLEOTIDE SEQUENCE</scope>
</reference>
<dbReference type="AlphaFoldDB" id="A0A383DEE1"/>
<evidence type="ECO:0000256" key="1">
    <source>
        <dbReference type="SAM" id="Phobius"/>
    </source>
</evidence>
<dbReference type="EMBL" id="UINC01216634">
    <property type="protein sequence ID" value="SVE42852.1"/>
    <property type="molecule type" value="Genomic_DNA"/>
</dbReference>
<evidence type="ECO:0000313" key="2">
    <source>
        <dbReference type="EMBL" id="SVE42852.1"/>
    </source>
</evidence>